<dbReference type="Proteomes" id="UP000177622">
    <property type="component" value="Unassembled WGS sequence"/>
</dbReference>
<dbReference type="InterPro" id="IPR050411">
    <property type="entry name" value="AlphaKG_dependent_hydroxylases"/>
</dbReference>
<dbReference type="STRING" id="1835702.A0A1F5LPD5"/>
<organism evidence="3 4">
    <name type="scientific">Penicillium arizonense</name>
    <dbReference type="NCBI Taxonomy" id="1835702"/>
    <lineage>
        <taxon>Eukaryota</taxon>
        <taxon>Fungi</taxon>
        <taxon>Dikarya</taxon>
        <taxon>Ascomycota</taxon>
        <taxon>Pezizomycotina</taxon>
        <taxon>Eurotiomycetes</taxon>
        <taxon>Eurotiomycetidae</taxon>
        <taxon>Eurotiales</taxon>
        <taxon>Aspergillaceae</taxon>
        <taxon>Penicillium</taxon>
    </lineage>
</organism>
<dbReference type="InterPro" id="IPR042098">
    <property type="entry name" value="TauD-like_sf"/>
</dbReference>
<feature type="domain" description="TauD/TfdA-like" evidence="2">
    <location>
        <begin position="72"/>
        <end position="376"/>
    </location>
</feature>
<dbReference type="RefSeq" id="XP_022490498.1">
    <property type="nucleotide sequence ID" value="XM_022630004.1"/>
</dbReference>
<dbReference type="Gene3D" id="3.60.130.10">
    <property type="entry name" value="Clavaminate synthase-like"/>
    <property type="match status" value="1"/>
</dbReference>
<evidence type="ECO:0000313" key="3">
    <source>
        <dbReference type="EMBL" id="OGE55068.1"/>
    </source>
</evidence>
<dbReference type="GO" id="GO:0016491">
    <property type="term" value="F:oxidoreductase activity"/>
    <property type="evidence" value="ECO:0007669"/>
    <property type="project" value="UniProtKB-KW"/>
</dbReference>
<keyword evidence="4" id="KW-1185">Reference proteome</keyword>
<dbReference type="PANTHER" id="PTHR10696:SF21">
    <property type="entry name" value="TAUD_TFDA-LIKE DOMAIN-CONTAINING PROTEIN"/>
    <property type="match status" value="1"/>
</dbReference>
<dbReference type="AlphaFoldDB" id="A0A1F5LPD5"/>
<dbReference type="GeneID" id="34574738"/>
<sequence length="388" mass="43800">MAASAVSDNAYIPNDEIISHARNEPILFKRLELPEARIVHGNIFPIAYELVKHTGATPTLEESSEAIRDLSTRGVITDLLNKHGALLLRGPRDPTAHAFSQLIHSAEENRGNAPYDQLGLAGSRVVHGKEVFSASEAPQDLWIYQHNEYSRYTKFPSNIHFFCQVAAEEGGESPLAHSTELFDRVFAEMPEFVEEVNEKGLISPDIYRPPGNEGKNFSFTWAGPLAFGRHIEPQDDMETMKSKAEKEIVRLTPHYWWRDGDQLEVHQFVPAVRRHPITGLPVWFNSLAGRYGTALDRGATDPPYIGDDGMAFPPAMYGDKTPIPKKYLHRIWELSQEIAVMCSLEEGDLVLVDNYQVSHGRAPWVKGDRKVLVSMWDTTHPKQRIHNF</sequence>
<reference evidence="3 4" key="1">
    <citation type="journal article" date="2016" name="Sci. Rep.">
        <title>Penicillium arizonense, a new, genome sequenced fungal species, reveals a high chemical diversity in secreted metabolites.</title>
        <authorList>
            <person name="Grijseels S."/>
            <person name="Nielsen J.C."/>
            <person name="Randelovic M."/>
            <person name="Nielsen J."/>
            <person name="Nielsen K.F."/>
            <person name="Workman M."/>
            <person name="Frisvad J.C."/>
        </authorList>
    </citation>
    <scope>NUCLEOTIDE SEQUENCE [LARGE SCALE GENOMIC DNA]</scope>
    <source>
        <strain evidence="3 4">CBS 141311</strain>
    </source>
</reference>
<dbReference type="Pfam" id="PF02668">
    <property type="entry name" value="TauD"/>
    <property type="match status" value="1"/>
</dbReference>
<dbReference type="InterPro" id="IPR003819">
    <property type="entry name" value="TauD/TfdA-like"/>
</dbReference>
<name>A0A1F5LPD5_PENAI</name>
<evidence type="ECO:0000259" key="2">
    <source>
        <dbReference type="Pfam" id="PF02668"/>
    </source>
</evidence>
<protein>
    <recommendedName>
        <fullName evidence="2">TauD/TfdA-like domain-containing protein</fullName>
    </recommendedName>
</protein>
<comment type="caution">
    <text evidence="3">The sequence shown here is derived from an EMBL/GenBank/DDBJ whole genome shotgun (WGS) entry which is preliminary data.</text>
</comment>
<accession>A0A1F5LPD5</accession>
<evidence type="ECO:0000256" key="1">
    <source>
        <dbReference type="ARBA" id="ARBA00023002"/>
    </source>
</evidence>
<proteinExistence type="predicted"/>
<keyword evidence="1" id="KW-0560">Oxidoreductase</keyword>
<dbReference type="PANTHER" id="PTHR10696">
    <property type="entry name" value="GAMMA-BUTYROBETAINE HYDROXYLASE-RELATED"/>
    <property type="match status" value="1"/>
</dbReference>
<dbReference type="OrthoDB" id="408743at2759"/>
<dbReference type="SUPFAM" id="SSF51197">
    <property type="entry name" value="Clavaminate synthase-like"/>
    <property type="match status" value="1"/>
</dbReference>
<dbReference type="EMBL" id="LXJU01000005">
    <property type="protein sequence ID" value="OGE55068.1"/>
    <property type="molecule type" value="Genomic_DNA"/>
</dbReference>
<evidence type="ECO:0000313" key="4">
    <source>
        <dbReference type="Proteomes" id="UP000177622"/>
    </source>
</evidence>
<gene>
    <name evidence="3" type="ORF">PENARI_c005G10441</name>
</gene>